<dbReference type="EMBL" id="CP027668">
    <property type="protein sequence ID" value="AVO45907.1"/>
    <property type="molecule type" value="Genomic_DNA"/>
</dbReference>
<protein>
    <recommendedName>
        <fullName evidence="9">TRAP transporter small permease protein</fullName>
    </recommendedName>
</protein>
<feature type="transmembrane region" description="Helical" evidence="9">
    <location>
        <begin position="64"/>
        <end position="84"/>
    </location>
</feature>
<dbReference type="InterPro" id="IPR055348">
    <property type="entry name" value="DctQ"/>
</dbReference>
<comment type="subunit">
    <text evidence="9">The complex comprises the extracytoplasmic solute receptor protein and the two transmembrane proteins.</text>
</comment>
<proteinExistence type="inferred from homology"/>
<gene>
    <name evidence="11" type="ORF">C6569_12975</name>
</gene>
<keyword evidence="4 9" id="KW-0997">Cell inner membrane</keyword>
<evidence type="ECO:0000256" key="9">
    <source>
        <dbReference type="RuleBase" id="RU369079"/>
    </source>
</evidence>
<accession>A0A2S0NCZ3</accession>
<keyword evidence="3" id="KW-1003">Cell membrane</keyword>
<comment type="subcellular location">
    <subcellularLocation>
        <location evidence="1 9">Cell inner membrane</location>
        <topology evidence="1 9">Multi-pass membrane protein</topology>
    </subcellularLocation>
</comment>
<keyword evidence="12" id="KW-1185">Reference proteome</keyword>
<reference evidence="11 12" key="1">
    <citation type="submission" date="2018-03" db="EMBL/GenBank/DDBJ databases">
        <title>Genome sequencing of Phreatobacter sp.</title>
        <authorList>
            <person name="Kim S.-J."/>
            <person name="Heo J."/>
            <person name="Kwon S.-W."/>
        </authorList>
    </citation>
    <scope>NUCLEOTIDE SEQUENCE [LARGE SCALE GENOMIC DNA]</scope>
    <source>
        <strain evidence="11 12">S-12</strain>
    </source>
</reference>
<dbReference type="AlphaFoldDB" id="A0A2S0NCZ3"/>
<comment type="similarity">
    <text evidence="8 9">Belongs to the TRAP transporter small permease family.</text>
</comment>
<evidence type="ECO:0000256" key="5">
    <source>
        <dbReference type="ARBA" id="ARBA00022692"/>
    </source>
</evidence>
<evidence type="ECO:0000313" key="12">
    <source>
        <dbReference type="Proteomes" id="UP000237889"/>
    </source>
</evidence>
<dbReference type="GO" id="GO:0015740">
    <property type="term" value="P:C4-dicarboxylate transport"/>
    <property type="evidence" value="ECO:0007669"/>
    <property type="project" value="TreeGrafter"/>
</dbReference>
<evidence type="ECO:0000256" key="3">
    <source>
        <dbReference type="ARBA" id="ARBA00022475"/>
    </source>
</evidence>
<keyword evidence="2 9" id="KW-0813">Transport</keyword>
<organism evidence="11 12">
    <name type="scientific">Phreatobacter cathodiphilus</name>
    <dbReference type="NCBI Taxonomy" id="1868589"/>
    <lineage>
        <taxon>Bacteria</taxon>
        <taxon>Pseudomonadati</taxon>
        <taxon>Pseudomonadota</taxon>
        <taxon>Alphaproteobacteria</taxon>
        <taxon>Hyphomicrobiales</taxon>
        <taxon>Phreatobacteraceae</taxon>
        <taxon>Phreatobacter</taxon>
    </lineage>
</organism>
<feature type="transmembrane region" description="Helical" evidence="9">
    <location>
        <begin position="105"/>
        <end position="126"/>
    </location>
</feature>
<evidence type="ECO:0000256" key="7">
    <source>
        <dbReference type="ARBA" id="ARBA00023136"/>
    </source>
</evidence>
<dbReference type="GO" id="GO:0022857">
    <property type="term" value="F:transmembrane transporter activity"/>
    <property type="evidence" value="ECO:0007669"/>
    <property type="project" value="UniProtKB-UniRule"/>
</dbReference>
<evidence type="ECO:0000256" key="6">
    <source>
        <dbReference type="ARBA" id="ARBA00022989"/>
    </source>
</evidence>
<feature type="transmembrane region" description="Helical" evidence="9">
    <location>
        <begin position="21"/>
        <end position="44"/>
    </location>
</feature>
<sequence length="207" mass="22777">MANQAMSSRRMIAPAEALQSLSATLLAVERLAIMGFMFLLAGLILLNVVTRYSGRPIYWVDESAIYSVVWLTFIGASAMTRLRLDFAVSMLTERLSERGQKTAKVIATGMVVVFGLSLAAMCWLWMDPVGIARAGFDARAFAGETFNFLYTERTQTLNWPTWMLYLILPIFALSMTIHGLANLVEDLGLVPPAALKGFVLSDVDGVN</sequence>
<evidence type="ECO:0000256" key="4">
    <source>
        <dbReference type="ARBA" id="ARBA00022519"/>
    </source>
</evidence>
<keyword evidence="5 9" id="KW-0812">Transmembrane</keyword>
<evidence type="ECO:0000313" key="11">
    <source>
        <dbReference type="EMBL" id="AVO45907.1"/>
    </source>
</evidence>
<dbReference type="InterPro" id="IPR007387">
    <property type="entry name" value="TRAP_DctQ"/>
</dbReference>
<evidence type="ECO:0000259" key="10">
    <source>
        <dbReference type="Pfam" id="PF04290"/>
    </source>
</evidence>
<evidence type="ECO:0000256" key="2">
    <source>
        <dbReference type="ARBA" id="ARBA00022448"/>
    </source>
</evidence>
<dbReference type="PANTHER" id="PTHR35011">
    <property type="entry name" value="2,3-DIKETO-L-GULONATE TRAP TRANSPORTER SMALL PERMEASE PROTEIN YIAM"/>
    <property type="match status" value="1"/>
</dbReference>
<dbReference type="Pfam" id="PF04290">
    <property type="entry name" value="DctQ"/>
    <property type="match status" value="1"/>
</dbReference>
<feature type="domain" description="Tripartite ATP-independent periplasmic transporters DctQ component" evidence="10">
    <location>
        <begin position="41"/>
        <end position="187"/>
    </location>
</feature>
<dbReference type="KEGG" id="phr:C6569_12975"/>
<dbReference type="OrthoDB" id="4964541at2"/>
<dbReference type="Proteomes" id="UP000237889">
    <property type="component" value="Chromosome"/>
</dbReference>
<keyword evidence="6 9" id="KW-1133">Transmembrane helix</keyword>
<dbReference type="PANTHER" id="PTHR35011:SF2">
    <property type="entry name" value="2,3-DIKETO-L-GULONATE TRAP TRANSPORTER SMALL PERMEASE PROTEIN YIAM"/>
    <property type="match status" value="1"/>
</dbReference>
<feature type="transmembrane region" description="Helical" evidence="9">
    <location>
        <begin position="162"/>
        <end position="181"/>
    </location>
</feature>
<name>A0A2S0NCZ3_9HYPH</name>
<evidence type="ECO:0000256" key="8">
    <source>
        <dbReference type="ARBA" id="ARBA00038436"/>
    </source>
</evidence>
<dbReference type="GO" id="GO:0005886">
    <property type="term" value="C:plasma membrane"/>
    <property type="evidence" value="ECO:0007669"/>
    <property type="project" value="UniProtKB-SubCell"/>
</dbReference>
<keyword evidence="7 9" id="KW-0472">Membrane</keyword>
<evidence type="ECO:0000256" key="1">
    <source>
        <dbReference type="ARBA" id="ARBA00004429"/>
    </source>
</evidence>
<comment type="function">
    <text evidence="9">Part of the tripartite ATP-independent periplasmic (TRAP) transport system.</text>
</comment>